<sequence>MAQKLLLFVVVFIVIMLLLIRLLDVSAPYIAFIITVVILWKLSDKSGGDKPPD</sequence>
<keyword evidence="1" id="KW-0472">Membrane</keyword>
<protein>
    <submittedName>
        <fullName evidence="2">Uncharacterized protein</fullName>
    </submittedName>
</protein>
<dbReference type="RefSeq" id="YP_009837501.1">
    <property type="nucleotide sequence ID" value="NC_048700.1"/>
</dbReference>
<keyword evidence="1" id="KW-1133">Transmembrane helix</keyword>
<keyword evidence="3" id="KW-1185">Reference proteome</keyword>
<organism evidence="2 3">
    <name type="scientific">Klebsiella phage KP8</name>
    <dbReference type="NCBI Taxonomy" id="2099850"/>
    <lineage>
        <taxon>Viruses</taxon>
        <taxon>Duplodnaviria</taxon>
        <taxon>Heunggongvirae</taxon>
        <taxon>Uroviricota</taxon>
        <taxon>Caudoviricetes</taxon>
        <taxon>Schitoviridae</taxon>
        <taxon>Enquatrovirinae</taxon>
        <taxon>Kaypoctavirus</taxon>
        <taxon>Kaypoctavirus KP8</taxon>
    </lineage>
</organism>
<accession>A0A5B9BVP3</accession>
<dbReference type="EMBL" id="MG922974">
    <property type="protein sequence ID" value="QED93029.1"/>
    <property type="molecule type" value="Genomic_DNA"/>
</dbReference>
<evidence type="ECO:0000313" key="2">
    <source>
        <dbReference type="EMBL" id="QED93029.1"/>
    </source>
</evidence>
<feature type="transmembrane region" description="Helical" evidence="1">
    <location>
        <begin position="5"/>
        <end position="20"/>
    </location>
</feature>
<dbReference type="Proteomes" id="UP000241488">
    <property type="component" value="Segment"/>
</dbReference>
<evidence type="ECO:0000313" key="3">
    <source>
        <dbReference type="Proteomes" id="UP000241488"/>
    </source>
</evidence>
<dbReference type="KEGG" id="vg:55607691"/>
<keyword evidence="1" id="KW-0812">Transmembrane</keyword>
<evidence type="ECO:0000256" key="1">
    <source>
        <dbReference type="SAM" id="Phobius"/>
    </source>
</evidence>
<dbReference type="GeneID" id="55607691"/>
<name>A0A5B9BVP3_9CAUD</name>
<proteinExistence type="predicted"/>
<reference evidence="3" key="1">
    <citation type="submission" date="2018-02" db="EMBL/GenBank/DDBJ databases">
        <title>Complete genome of Klebsiella pneumoniae Podoviridae bacteriophage KP8.</title>
        <authorList>
            <person name="Bokovaya O."/>
            <person name="Tikunov A."/>
            <person name="Morozova V."/>
        </authorList>
    </citation>
    <scope>NUCLEOTIDE SEQUENCE [LARGE SCALE GENOMIC DNA]</scope>
</reference>